<feature type="compositionally biased region" description="Low complexity" evidence="5">
    <location>
        <begin position="75"/>
        <end position="85"/>
    </location>
</feature>
<protein>
    <recommendedName>
        <fullName evidence="7">Glycosyl transferase 64 domain-containing protein</fullName>
    </recommendedName>
</protein>
<feature type="transmembrane region" description="Helical" evidence="6">
    <location>
        <begin position="44"/>
        <end position="61"/>
    </location>
</feature>
<dbReference type="InterPro" id="IPR029044">
    <property type="entry name" value="Nucleotide-diphossugar_trans"/>
</dbReference>
<keyword evidence="3 6" id="KW-0472">Membrane</keyword>
<evidence type="ECO:0000256" key="6">
    <source>
        <dbReference type="SAM" id="Phobius"/>
    </source>
</evidence>
<keyword evidence="2" id="KW-0808">Transferase</keyword>
<organism evidence="8">
    <name type="scientific">Pseudo-nitzschia australis</name>
    <dbReference type="NCBI Taxonomy" id="44445"/>
    <lineage>
        <taxon>Eukaryota</taxon>
        <taxon>Sar</taxon>
        <taxon>Stramenopiles</taxon>
        <taxon>Ochrophyta</taxon>
        <taxon>Bacillariophyta</taxon>
        <taxon>Bacillariophyceae</taxon>
        <taxon>Bacillariophycidae</taxon>
        <taxon>Bacillariales</taxon>
        <taxon>Bacillariaceae</taxon>
        <taxon>Pseudo-nitzschia</taxon>
    </lineage>
</organism>
<dbReference type="PANTHER" id="PTHR48261:SF6">
    <property type="entry name" value="GLYCOSYLTRANSFERASE FAMILY PROTEIN"/>
    <property type="match status" value="1"/>
</dbReference>
<evidence type="ECO:0000259" key="7">
    <source>
        <dbReference type="Pfam" id="PF09258"/>
    </source>
</evidence>
<evidence type="ECO:0000256" key="2">
    <source>
        <dbReference type="ARBA" id="ARBA00022679"/>
    </source>
</evidence>
<dbReference type="GO" id="GO:0016757">
    <property type="term" value="F:glycosyltransferase activity"/>
    <property type="evidence" value="ECO:0007669"/>
    <property type="project" value="InterPro"/>
</dbReference>
<reference evidence="8" key="1">
    <citation type="submission" date="2021-01" db="EMBL/GenBank/DDBJ databases">
        <authorList>
            <person name="Corre E."/>
            <person name="Pelletier E."/>
            <person name="Niang G."/>
            <person name="Scheremetjew M."/>
            <person name="Finn R."/>
            <person name="Kale V."/>
            <person name="Holt S."/>
            <person name="Cochrane G."/>
            <person name="Meng A."/>
            <person name="Brown T."/>
            <person name="Cohen L."/>
        </authorList>
    </citation>
    <scope>NUCLEOTIDE SEQUENCE</scope>
    <source>
        <strain evidence="8">10249 10 AB</strain>
    </source>
</reference>
<accession>A0A7S4AK67</accession>
<dbReference type="GO" id="GO:0016020">
    <property type="term" value="C:membrane"/>
    <property type="evidence" value="ECO:0007669"/>
    <property type="project" value="UniProtKB-SubCell"/>
</dbReference>
<feature type="domain" description="Glycosyl transferase 64" evidence="7">
    <location>
        <begin position="202"/>
        <end position="451"/>
    </location>
</feature>
<dbReference type="Gene3D" id="3.90.550.10">
    <property type="entry name" value="Spore Coat Polysaccharide Biosynthesis Protein SpsA, Chain A"/>
    <property type="match status" value="1"/>
</dbReference>
<evidence type="ECO:0000256" key="1">
    <source>
        <dbReference type="ARBA" id="ARBA00004370"/>
    </source>
</evidence>
<feature type="region of interest" description="Disordered" evidence="5">
    <location>
        <begin position="428"/>
        <end position="462"/>
    </location>
</feature>
<dbReference type="EMBL" id="HBIX01015143">
    <property type="protein sequence ID" value="CAE0718284.1"/>
    <property type="molecule type" value="Transcribed_RNA"/>
</dbReference>
<gene>
    <name evidence="8" type="ORF">PAUS00366_LOCUS11038</name>
</gene>
<evidence type="ECO:0000313" key="8">
    <source>
        <dbReference type="EMBL" id="CAE0718284.1"/>
    </source>
</evidence>
<feature type="region of interest" description="Disordered" evidence="5">
    <location>
        <begin position="75"/>
        <end position="112"/>
    </location>
</feature>
<keyword evidence="6" id="KW-1133">Transmembrane helix</keyword>
<dbReference type="PANTHER" id="PTHR48261">
    <property type="entry name" value="ACETYLGLUCOSAMINYLTRANSFERASE"/>
    <property type="match status" value="1"/>
</dbReference>
<name>A0A7S4AK67_9STRA</name>
<feature type="region of interest" description="Disordered" evidence="5">
    <location>
        <begin position="1"/>
        <end position="32"/>
    </location>
</feature>
<dbReference type="AlphaFoldDB" id="A0A7S4AK67"/>
<evidence type="ECO:0000256" key="4">
    <source>
        <dbReference type="ARBA" id="ARBA00023157"/>
    </source>
</evidence>
<proteinExistence type="predicted"/>
<keyword evidence="4" id="KW-1015">Disulfide bond</keyword>
<comment type="subcellular location">
    <subcellularLocation>
        <location evidence="1">Membrane</location>
    </subcellularLocation>
</comment>
<dbReference type="Pfam" id="PF09258">
    <property type="entry name" value="Glyco_transf_64"/>
    <property type="match status" value="1"/>
</dbReference>
<keyword evidence="6" id="KW-0812">Transmembrane</keyword>
<sequence length="551" mass="62239">MKRHNSSALTANDNGRAASNHRSALGPGNYNNAKSKSSPFASKIYWMSFCVTSVFIAVALYDSLVNALSSATTTATTNSITTPVTETATKPVRRATATESRRPPSSGININVNTDRSLENSAFENVIDRTKHYQQHCELIGLLTKNDEKEQPTFNNHTAHLPRFGFLDAFRNYQAADPSDIDNAYPYRCALPPETECGETQFTVIFMAYNPDRLAKLLNQIDIMLNSDDFSKIVAEVIVVWNGERHVNETDLGKKLIELETTLPLRISYPLKEGFPNDLMNRYHPRLEVKTKAIMYYDDDGPFYKFKATLGGFELWKRNSNAQIGAMARKLDLGPRQAEESKKISGDMPNDRFFVSQCPTDDLHYNYFTFANFDARMVLPSGSFLHSNFLCFLWHPIFEDVRKYVRQHPVNPDDGTVSMLVSQLAGRAPKVYPRRTNNQKDKPEQTNSNANANADNPPQEQQRRRLMDGINWDAPGAHAKKMNWGALRSDVANSLARYFGSVNSGSLGWCYGTKYHTVKGRKKESMCEPEMAKPGMLPWMTEDYTVRDVCP</sequence>
<evidence type="ECO:0000256" key="5">
    <source>
        <dbReference type="SAM" id="MobiDB-lite"/>
    </source>
</evidence>
<feature type="compositionally biased region" description="Low complexity" evidence="5">
    <location>
        <begin position="447"/>
        <end position="456"/>
    </location>
</feature>
<dbReference type="InterPro" id="IPR015338">
    <property type="entry name" value="GT64_dom"/>
</dbReference>
<dbReference type="InterPro" id="IPR004263">
    <property type="entry name" value="Exostosin"/>
</dbReference>
<feature type="compositionally biased region" description="Polar residues" evidence="5">
    <location>
        <begin position="1"/>
        <end position="13"/>
    </location>
</feature>
<evidence type="ECO:0000256" key="3">
    <source>
        <dbReference type="ARBA" id="ARBA00023136"/>
    </source>
</evidence>